<evidence type="ECO:0000313" key="7">
    <source>
        <dbReference type="EMBL" id="OJG85355.1"/>
    </source>
</evidence>
<evidence type="ECO:0000313" key="8">
    <source>
        <dbReference type="Proteomes" id="UP000065511"/>
    </source>
</evidence>
<dbReference type="GO" id="GO:0003677">
    <property type="term" value="F:DNA binding"/>
    <property type="evidence" value="ECO:0007669"/>
    <property type="project" value="UniProtKB-KW"/>
</dbReference>
<dbReference type="InterPro" id="IPR000847">
    <property type="entry name" value="LysR_HTH_N"/>
</dbReference>
<keyword evidence="8" id="KW-1185">Reference proteome</keyword>
<dbReference type="PANTHER" id="PTHR30419:SF8">
    <property type="entry name" value="NITROGEN ASSIMILATION TRANSCRIPTIONAL ACTIVATOR-RELATED"/>
    <property type="match status" value="1"/>
</dbReference>
<protein>
    <submittedName>
        <fullName evidence="7">Transcriptional regulator</fullName>
    </submittedName>
</protein>
<feature type="domain" description="HTH lysR-type" evidence="5">
    <location>
        <begin position="1"/>
        <end position="60"/>
    </location>
</feature>
<evidence type="ECO:0000256" key="4">
    <source>
        <dbReference type="ARBA" id="ARBA00023163"/>
    </source>
</evidence>
<reference evidence="7 9" key="1">
    <citation type="submission" date="2014-12" db="EMBL/GenBank/DDBJ databases">
        <title>Draft genome sequences of 29 type strains of Enterococci.</title>
        <authorList>
            <person name="Zhong Z."/>
            <person name="Sun Z."/>
            <person name="Liu W."/>
            <person name="Zhang W."/>
            <person name="Zhang H."/>
        </authorList>
    </citation>
    <scope>NUCLEOTIDE SEQUENCE [LARGE SCALE GENOMIC DNA]</scope>
    <source>
        <strain evidence="7 9">DSM 22801</strain>
    </source>
</reference>
<dbReference type="EMBL" id="JXLC01000038">
    <property type="protein sequence ID" value="OJG85355.1"/>
    <property type="molecule type" value="Genomic_DNA"/>
</dbReference>
<dbReference type="Gene3D" id="3.40.190.290">
    <property type="match status" value="1"/>
</dbReference>
<dbReference type="GO" id="GO:0005829">
    <property type="term" value="C:cytosol"/>
    <property type="evidence" value="ECO:0007669"/>
    <property type="project" value="TreeGrafter"/>
</dbReference>
<dbReference type="InterPro" id="IPR036390">
    <property type="entry name" value="WH_DNA-bd_sf"/>
</dbReference>
<gene>
    <name evidence="6" type="ORF">ATZ33_03075</name>
    <name evidence="7" type="ORF">RV15_GL002595</name>
</gene>
<dbReference type="PROSITE" id="PS50931">
    <property type="entry name" value="HTH_LYSR"/>
    <property type="match status" value="1"/>
</dbReference>
<keyword evidence="4" id="KW-0804">Transcription</keyword>
<dbReference type="SUPFAM" id="SSF53850">
    <property type="entry name" value="Periplasmic binding protein-like II"/>
    <property type="match status" value="1"/>
</dbReference>
<dbReference type="EMBL" id="CP013614">
    <property type="protein sequence ID" value="ALS00390.1"/>
    <property type="molecule type" value="Genomic_DNA"/>
</dbReference>
<dbReference type="Pfam" id="PF00126">
    <property type="entry name" value="HTH_1"/>
    <property type="match status" value="1"/>
</dbReference>
<evidence type="ECO:0000256" key="1">
    <source>
        <dbReference type="ARBA" id="ARBA00009437"/>
    </source>
</evidence>
<dbReference type="InterPro" id="IPR005119">
    <property type="entry name" value="LysR_subst-bd"/>
</dbReference>
<dbReference type="RefSeq" id="WP_071879310.1">
    <property type="nucleotide sequence ID" value="NZ_JXLC01000038.1"/>
</dbReference>
<dbReference type="KEGG" id="ess:ATZ33_03075"/>
<name>A0A0S3K7U1_9ENTE</name>
<dbReference type="InterPro" id="IPR036388">
    <property type="entry name" value="WH-like_DNA-bd_sf"/>
</dbReference>
<reference evidence="6 8" key="2">
    <citation type="submission" date="2015-12" db="EMBL/GenBank/DDBJ databases">
        <authorList>
            <person name="Lauer A."/>
            <person name="Humrighouse B."/>
            <person name="Loparev V."/>
            <person name="Shewmaker P.L."/>
            <person name="Whitney A.M."/>
            <person name="McLaughlin R.W."/>
        </authorList>
    </citation>
    <scope>NUCLEOTIDE SEQUENCE [LARGE SCALE GENOMIC DNA]</scope>
    <source>
        <strain evidence="6 8">LMG 23085</strain>
    </source>
</reference>
<dbReference type="AlphaFoldDB" id="A0A0S3K7U1"/>
<organism evidence="7 9">
    <name type="scientific">Enterococcus silesiacus</name>
    <dbReference type="NCBI Taxonomy" id="332949"/>
    <lineage>
        <taxon>Bacteria</taxon>
        <taxon>Bacillati</taxon>
        <taxon>Bacillota</taxon>
        <taxon>Bacilli</taxon>
        <taxon>Lactobacillales</taxon>
        <taxon>Enterococcaceae</taxon>
        <taxon>Enterococcus</taxon>
    </lineage>
</organism>
<evidence type="ECO:0000256" key="2">
    <source>
        <dbReference type="ARBA" id="ARBA00023015"/>
    </source>
</evidence>
<dbReference type="CDD" id="cd05466">
    <property type="entry name" value="PBP2_LTTR_substrate"/>
    <property type="match status" value="1"/>
</dbReference>
<dbReference type="SUPFAM" id="SSF46785">
    <property type="entry name" value="Winged helix' DNA-binding domain"/>
    <property type="match status" value="1"/>
</dbReference>
<dbReference type="GO" id="GO:0003700">
    <property type="term" value="F:DNA-binding transcription factor activity"/>
    <property type="evidence" value="ECO:0007669"/>
    <property type="project" value="InterPro"/>
</dbReference>
<dbReference type="Proteomes" id="UP000183039">
    <property type="component" value="Unassembled WGS sequence"/>
</dbReference>
<dbReference type="Pfam" id="PF03466">
    <property type="entry name" value="LysR_substrate"/>
    <property type="match status" value="1"/>
</dbReference>
<keyword evidence="2" id="KW-0805">Transcription regulation</keyword>
<evidence type="ECO:0000313" key="9">
    <source>
        <dbReference type="Proteomes" id="UP000183039"/>
    </source>
</evidence>
<evidence type="ECO:0000259" key="5">
    <source>
        <dbReference type="PROSITE" id="PS50931"/>
    </source>
</evidence>
<keyword evidence="3" id="KW-0238">DNA-binding</keyword>
<dbReference type="Gene3D" id="1.10.10.10">
    <property type="entry name" value="Winged helix-like DNA-binding domain superfamily/Winged helix DNA-binding domain"/>
    <property type="match status" value="1"/>
</dbReference>
<dbReference type="PANTHER" id="PTHR30419">
    <property type="entry name" value="HTH-TYPE TRANSCRIPTIONAL REGULATOR YBHD"/>
    <property type="match status" value="1"/>
</dbReference>
<evidence type="ECO:0000313" key="6">
    <source>
        <dbReference type="EMBL" id="ALS00390.1"/>
    </source>
</evidence>
<sequence>MDITQLVYFIKIVECDFNLTLAAEKVHITQSALSQVVSNFENGEGILLFTRKNGRLNELTPAGHVLYRYALEIVQKHQEMLKAIKNEANKLVGSVRIGIPPTLLRSYFIPFLPEFISHHKNIGIEIIEQSANELKALLLDNALDIAVLVQPAALNKNQFEEYSIRLGEYAAYMSIHHDLAELDKIDWSDLKGYPVGTFQKSLTSYHIVLKKLKHAFPKAKIQFTSTSWEYLLETTKDSNKIVIMPIMPKKSAKQNYFLQKKFKESLSFDIGLYRPLKSFYNPAEIILHGALIDFFNSGIMK</sequence>
<accession>A0A0S3K7U1</accession>
<comment type="similarity">
    <text evidence="1">Belongs to the LysR transcriptional regulatory family.</text>
</comment>
<dbReference type="Proteomes" id="UP000065511">
    <property type="component" value="Chromosome"/>
</dbReference>
<evidence type="ECO:0000256" key="3">
    <source>
        <dbReference type="ARBA" id="ARBA00023125"/>
    </source>
</evidence>
<proteinExistence type="inferred from homology"/>
<dbReference type="InterPro" id="IPR050950">
    <property type="entry name" value="HTH-type_LysR_regulators"/>
</dbReference>